<dbReference type="AlphaFoldDB" id="H5SMH4"/>
<reference evidence="1" key="1">
    <citation type="journal article" date="2005" name="Environ. Microbiol.">
        <title>Genetic and functional properties of uncultivated thermophilic crenarchaeotes from a subsurface gold mine as revealed by analysis of genome fragments.</title>
        <authorList>
            <person name="Nunoura T."/>
            <person name="Hirayama H."/>
            <person name="Takami H."/>
            <person name="Oida H."/>
            <person name="Nishi S."/>
            <person name="Shimamura S."/>
            <person name="Suzuki Y."/>
            <person name="Inagaki F."/>
            <person name="Takai K."/>
            <person name="Nealson K.H."/>
            <person name="Horikoshi K."/>
        </authorList>
    </citation>
    <scope>NUCLEOTIDE SEQUENCE</scope>
</reference>
<dbReference type="PANTHER" id="PTHR30619">
    <property type="entry name" value="DNA INTERNALIZATION/COMPETENCE PROTEIN COMEC/REC2"/>
    <property type="match status" value="1"/>
</dbReference>
<proteinExistence type="predicted"/>
<dbReference type="Gene3D" id="3.60.15.10">
    <property type="entry name" value="Ribonuclease Z/Hydroxyacylglutathione hydrolase-like"/>
    <property type="match status" value="1"/>
</dbReference>
<gene>
    <name evidence="1" type="ORF">HGMM_F50B12C07</name>
</gene>
<protein>
    <submittedName>
        <fullName evidence="1">Metallo-beta-lactamase family protein</fullName>
    </submittedName>
</protein>
<reference evidence="1" key="2">
    <citation type="journal article" date="2012" name="PLoS ONE">
        <title>A Deeply Branching Thermophilic Bacterium with an Ancient Acetyl-CoA Pathway Dominates a Subsurface Ecosystem.</title>
        <authorList>
            <person name="Takami H."/>
            <person name="Noguchi H."/>
            <person name="Takaki Y."/>
            <person name="Uchiyama I."/>
            <person name="Toyoda A."/>
            <person name="Nishi S."/>
            <person name="Chee G.-J."/>
            <person name="Arai W."/>
            <person name="Nunoura T."/>
            <person name="Itoh T."/>
            <person name="Hattori M."/>
            <person name="Takai K."/>
        </authorList>
    </citation>
    <scope>NUCLEOTIDE SEQUENCE</scope>
</reference>
<evidence type="ECO:0000313" key="1">
    <source>
        <dbReference type="EMBL" id="BAL57360.1"/>
    </source>
</evidence>
<organism evidence="1">
    <name type="scientific">uncultured Acetothermia bacterium</name>
    <dbReference type="NCBI Taxonomy" id="236499"/>
    <lineage>
        <taxon>Bacteria</taxon>
        <taxon>Candidatus Bipolaricaulota</taxon>
        <taxon>environmental samples</taxon>
    </lineage>
</organism>
<dbReference type="InterPro" id="IPR036866">
    <property type="entry name" value="RibonucZ/Hydroxyglut_hydro"/>
</dbReference>
<dbReference type="InterPro" id="IPR052159">
    <property type="entry name" value="Competence_DNA_uptake"/>
</dbReference>
<name>H5SMH4_9BACT</name>
<accession>H5SMH4</accession>
<dbReference type="EMBL" id="AP011774">
    <property type="protein sequence ID" value="BAL57360.1"/>
    <property type="molecule type" value="Genomic_DNA"/>
</dbReference>
<sequence length="369" mass="40960">MGYEVDFLAVGEGERSGDAIALRFGNLAGPRNQQQVWVIDGGTKESGKELVNHIKTYYRTDRVDVVVSTHPDSDHASGLSVVLEEMKVGVLLMHQPWNHAENIRQLFEDERVTPSGIEERVWRALQDVRELEKIANMKGIKIIEPFSNNGYCALSQTAKLHVLSPSIQFYRQQLANFRCMPEAVQKDMMAPLMEAILGKVKEAARALETWFEETLTDPDPDATSAENNSSVVLLFELDGSKLLFTADAGVPALTEAASRAEKLGIDLRTVSFIQVPHHGSKRNVGPTILNQIVGPIKTPESYDKTAFVSASKDGQPKHPAKKVVNAFMRRGANVFATQGKGLWYYSNDAPKRYGWSAATPLQFYDVVDE</sequence>
<dbReference type="PANTHER" id="PTHR30619:SF1">
    <property type="entry name" value="RECOMBINATION PROTEIN 2"/>
    <property type="match status" value="1"/>
</dbReference>
<dbReference type="SUPFAM" id="SSF56281">
    <property type="entry name" value="Metallo-hydrolase/oxidoreductase"/>
    <property type="match status" value="1"/>
</dbReference>